<comment type="subcellular location">
    <subcellularLocation>
        <location evidence="1">Membrane</location>
        <topology evidence="1">Multi-pass membrane protein</topology>
    </subcellularLocation>
</comment>
<dbReference type="InterPro" id="IPR036259">
    <property type="entry name" value="MFS_trans_sf"/>
</dbReference>
<proteinExistence type="predicted"/>
<organism evidence="4 5">
    <name type="scientific">Macrostomum lignano</name>
    <dbReference type="NCBI Taxonomy" id="282301"/>
    <lineage>
        <taxon>Eukaryota</taxon>
        <taxon>Metazoa</taxon>
        <taxon>Spiralia</taxon>
        <taxon>Lophotrochozoa</taxon>
        <taxon>Platyhelminthes</taxon>
        <taxon>Rhabditophora</taxon>
        <taxon>Macrostomorpha</taxon>
        <taxon>Macrostomida</taxon>
        <taxon>Macrostomidae</taxon>
        <taxon>Macrostomum</taxon>
    </lineage>
</organism>
<dbReference type="AlphaFoldDB" id="A0A1I8HAX0"/>
<keyword evidence="2" id="KW-0472">Membrane</keyword>
<dbReference type="PROSITE" id="PS50850">
    <property type="entry name" value="MFS"/>
    <property type="match status" value="1"/>
</dbReference>
<feature type="transmembrane region" description="Helical" evidence="2">
    <location>
        <begin position="242"/>
        <end position="269"/>
    </location>
</feature>
<sequence>KAALLDWRLWAKSGLRLRNLQFSGFAFARAKSTPAPMAMEDEDADIGVGGDLRRPSQAGHSLLQQSGDDFANVAPPNPPDKGYGWFVVLGSFLCNALVDGCCFSYGVMQPHIASSFADASPSMLSLGGSVLTGTYLFTGPLSSALANMFGCRAVVMTGALLTMLAFFAASFVSSIHAFIGVFGFLGGIGFGLIYLPAVVTVGFWFEKRRAFATGIAVCGSGIGTAVFALLTDGLIDVYSWRGTVMILAGLVFNCAVAGSFFMPLERYYLILTLRERRRRAKGEPMVRGHIIERLIENKRRERNISQGSLNGWIITTNNKVLGE</sequence>
<keyword evidence="2" id="KW-0812">Transmembrane</keyword>
<evidence type="ECO:0000313" key="4">
    <source>
        <dbReference type="Proteomes" id="UP000095280"/>
    </source>
</evidence>
<feature type="transmembrane region" description="Helical" evidence="2">
    <location>
        <begin position="149"/>
        <end position="172"/>
    </location>
</feature>
<dbReference type="WBParaSite" id="maker-uti_cns_0005125-snap-gene-0.2-mRNA-1">
    <property type="protein sequence ID" value="maker-uti_cns_0005125-snap-gene-0.2-mRNA-1"/>
    <property type="gene ID" value="maker-uti_cns_0005125-snap-gene-0.2"/>
</dbReference>
<reference evidence="5" key="1">
    <citation type="submission" date="2016-11" db="UniProtKB">
        <authorList>
            <consortium name="WormBaseParasite"/>
        </authorList>
    </citation>
    <scope>IDENTIFICATION</scope>
</reference>
<dbReference type="InterPro" id="IPR011701">
    <property type="entry name" value="MFS"/>
</dbReference>
<feature type="transmembrane region" description="Helical" evidence="2">
    <location>
        <begin position="211"/>
        <end position="230"/>
    </location>
</feature>
<feature type="transmembrane region" description="Helical" evidence="2">
    <location>
        <begin position="178"/>
        <end position="204"/>
    </location>
</feature>
<feature type="domain" description="Major facilitator superfamily (MFS) profile" evidence="3">
    <location>
        <begin position="83"/>
        <end position="323"/>
    </location>
</feature>
<dbReference type="SUPFAM" id="SSF103473">
    <property type="entry name" value="MFS general substrate transporter"/>
    <property type="match status" value="1"/>
</dbReference>
<evidence type="ECO:0000313" key="5">
    <source>
        <dbReference type="WBParaSite" id="maker-uti_cns_0005125-snap-gene-0.2-mRNA-1"/>
    </source>
</evidence>
<accession>A0A1I8HAX0</accession>
<evidence type="ECO:0000259" key="3">
    <source>
        <dbReference type="PROSITE" id="PS50850"/>
    </source>
</evidence>
<dbReference type="PANTHER" id="PTHR11360:SF284">
    <property type="entry name" value="EG:103B4.3 PROTEIN-RELATED"/>
    <property type="match status" value="1"/>
</dbReference>
<dbReference type="InterPro" id="IPR050327">
    <property type="entry name" value="Proton-linked_MCT"/>
</dbReference>
<feature type="transmembrane region" description="Helical" evidence="2">
    <location>
        <begin position="119"/>
        <end position="137"/>
    </location>
</feature>
<keyword evidence="2" id="KW-1133">Transmembrane helix</keyword>
<feature type="transmembrane region" description="Helical" evidence="2">
    <location>
        <begin position="83"/>
        <end position="107"/>
    </location>
</feature>
<protein>
    <submittedName>
        <fullName evidence="5">MFS domain-containing protein</fullName>
    </submittedName>
</protein>
<name>A0A1I8HAX0_9PLAT</name>
<evidence type="ECO:0000256" key="2">
    <source>
        <dbReference type="SAM" id="Phobius"/>
    </source>
</evidence>
<keyword evidence="4" id="KW-1185">Reference proteome</keyword>
<dbReference type="InterPro" id="IPR020846">
    <property type="entry name" value="MFS_dom"/>
</dbReference>
<dbReference type="Gene3D" id="1.20.1250.20">
    <property type="entry name" value="MFS general substrate transporter like domains"/>
    <property type="match status" value="1"/>
</dbReference>
<dbReference type="Pfam" id="PF07690">
    <property type="entry name" value="MFS_1"/>
    <property type="match status" value="1"/>
</dbReference>
<dbReference type="GO" id="GO:0008028">
    <property type="term" value="F:monocarboxylic acid transmembrane transporter activity"/>
    <property type="evidence" value="ECO:0007669"/>
    <property type="project" value="TreeGrafter"/>
</dbReference>
<dbReference type="GO" id="GO:0016020">
    <property type="term" value="C:membrane"/>
    <property type="evidence" value="ECO:0007669"/>
    <property type="project" value="UniProtKB-SubCell"/>
</dbReference>
<evidence type="ECO:0000256" key="1">
    <source>
        <dbReference type="ARBA" id="ARBA00004141"/>
    </source>
</evidence>
<dbReference type="Proteomes" id="UP000095280">
    <property type="component" value="Unplaced"/>
</dbReference>
<dbReference type="PANTHER" id="PTHR11360">
    <property type="entry name" value="MONOCARBOXYLATE TRANSPORTER"/>
    <property type="match status" value="1"/>
</dbReference>